<dbReference type="RefSeq" id="WP_071612045.1">
    <property type="nucleotide sequence ID" value="NZ_CP015756.1"/>
</dbReference>
<protein>
    <recommendedName>
        <fullName evidence="3">SGNH/GDSL hydrolase family protein</fullName>
    </recommendedName>
</protein>
<dbReference type="Gene3D" id="3.40.50.1110">
    <property type="entry name" value="SGNH hydrolase"/>
    <property type="match status" value="1"/>
</dbReference>
<dbReference type="EMBL" id="CP015756">
    <property type="protein sequence ID" value="APC39751.1"/>
    <property type="molecule type" value="Genomic_DNA"/>
</dbReference>
<keyword evidence="2" id="KW-1185">Reference proteome</keyword>
<reference evidence="2" key="1">
    <citation type="journal article" date="2016" name="Front. Microbiol.">
        <title>Complete Genome Sequence of Clostridium estertheticum DSM 8809, a Microbe Identified in Spoiled Vacuum Packed Beef.</title>
        <authorList>
            <person name="Yu Z."/>
            <person name="Gunn L."/>
            <person name="Brennan E."/>
            <person name="Reid R."/>
            <person name="Wall P.G."/>
            <person name="Gaora O.P."/>
            <person name="Hurley D."/>
            <person name="Bolton D."/>
            <person name="Fanning S."/>
        </authorList>
    </citation>
    <scope>NUCLEOTIDE SEQUENCE [LARGE SCALE GENOMIC DNA]</scope>
    <source>
        <strain evidence="2">DSM 8809</strain>
    </source>
</reference>
<dbReference type="PANTHER" id="PTHR34407">
    <property type="entry name" value="EXPRESSED PROTEIN"/>
    <property type="match status" value="1"/>
</dbReference>
<dbReference type="PANTHER" id="PTHR34407:SF1">
    <property type="entry name" value="SGNH HYDROLASE-TYPE ESTERASE DOMAIN-CONTAINING PROTEIN"/>
    <property type="match status" value="1"/>
</dbReference>
<dbReference type="Proteomes" id="UP000182569">
    <property type="component" value="Chromosome"/>
</dbReference>
<dbReference type="KEGG" id="ceu:A7L45_06555"/>
<dbReference type="SUPFAM" id="SSF52266">
    <property type="entry name" value="SGNH hydrolase"/>
    <property type="match status" value="1"/>
</dbReference>
<name>A0A1J0GEQ8_9CLOT</name>
<evidence type="ECO:0000313" key="2">
    <source>
        <dbReference type="Proteomes" id="UP000182569"/>
    </source>
</evidence>
<evidence type="ECO:0008006" key="3">
    <source>
        <dbReference type="Google" id="ProtNLM"/>
    </source>
</evidence>
<proteinExistence type="predicted"/>
<dbReference type="AlphaFoldDB" id="A0A1J0GEQ8"/>
<dbReference type="InterPro" id="IPR036514">
    <property type="entry name" value="SGNH_hydro_sf"/>
</dbReference>
<accession>A0A1J0GEQ8</accession>
<dbReference type="STRING" id="1552.A7L45_06555"/>
<gene>
    <name evidence="1" type="ORF">A7L45_06555</name>
</gene>
<evidence type="ECO:0000313" key="1">
    <source>
        <dbReference type="EMBL" id="APC39751.1"/>
    </source>
</evidence>
<sequence>MELEVFKYRRDLKRTIEAIKREKLTIGFIGGSITDSRGRNRWPEPVTAWFVDKFPNVKIIIENAAIGGTGSELGVFRVKRDIIERNCDLIFVEFAVNDNDLPKEKTMRTREGLLRKLLASGKSDLVLTYTFCMEMYEEMINSKVPSTINEFEILANHYDISSVWMGLYALDEVMRGLIRMEEWVPDGLHPDLRGSYSYGQSIIKFLEKNWLLKLKLV</sequence>
<dbReference type="OrthoDB" id="8233337at2"/>
<dbReference type="CDD" id="cd00229">
    <property type="entry name" value="SGNH_hydrolase"/>
    <property type="match status" value="1"/>
</dbReference>
<organism evidence="1 2">
    <name type="scientific">Clostridium estertheticum subsp. estertheticum</name>
    <dbReference type="NCBI Taxonomy" id="1552"/>
    <lineage>
        <taxon>Bacteria</taxon>
        <taxon>Bacillati</taxon>
        <taxon>Bacillota</taxon>
        <taxon>Clostridia</taxon>
        <taxon>Eubacteriales</taxon>
        <taxon>Clostridiaceae</taxon>
        <taxon>Clostridium</taxon>
    </lineage>
</organism>